<evidence type="ECO:0000256" key="1">
    <source>
        <dbReference type="ARBA" id="ARBA00022729"/>
    </source>
</evidence>
<dbReference type="InterPro" id="IPR003305">
    <property type="entry name" value="CenC_carb-bd"/>
</dbReference>
<dbReference type="InterPro" id="IPR001547">
    <property type="entry name" value="Glyco_hydro_5"/>
</dbReference>
<dbReference type="SUPFAM" id="SSF51445">
    <property type="entry name" value="(Trans)glycosidases"/>
    <property type="match status" value="1"/>
</dbReference>
<feature type="region of interest" description="Disordered" evidence="4">
    <location>
        <begin position="490"/>
        <end position="511"/>
    </location>
</feature>
<proteinExistence type="predicted"/>
<evidence type="ECO:0000313" key="9">
    <source>
        <dbReference type="EMBL" id="SMO69626.1"/>
    </source>
</evidence>
<feature type="chain" id="PRO_5021759274" evidence="5">
    <location>
        <begin position="18"/>
        <end position="787"/>
    </location>
</feature>
<gene>
    <name evidence="9" type="ORF">SAMN06265379_10586</name>
</gene>
<feature type="domain" description="CBM-cenC" evidence="7">
    <location>
        <begin position="348"/>
        <end position="473"/>
    </location>
</feature>
<dbReference type="InterPro" id="IPR026444">
    <property type="entry name" value="Secre_tail"/>
</dbReference>
<dbReference type="GO" id="GO:0009986">
    <property type="term" value="C:cell surface"/>
    <property type="evidence" value="ECO:0007669"/>
    <property type="project" value="TreeGrafter"/>
</dbReference>
<evidence type="ECO:0000313" key="10">
    <source>
        <dbReference type="Proteomes" id="UP000319040"/>
    </source>
</evidence>
<dbReference type="InterPro" id="IPR017853">
    <property type="entry name" value="GH"/>
</dbReference>
<evidence type="ECO:0000259" key="6">
    <source>
        <dbReference type="Pfam" id="PF00150"/>
    </source>
</evidence>
<keyword evidence="10" id="KW-1185">Reference proteome</keyword>
<reference evidence="9 10" key="1">
    <citation type="submission" date="2017-05" db="EMBL/GenBank/DDBJ databases">
        <authorList>
            <person name="Varghese N."/>
            <person name="Submissions S."/>
        </authorList>
    </citation>
    <scope>NUCLEOTIDE SEQUENCE [LARGE SCALE GENOMIC DNA]</scope>
    <source>
        <strain evidence="9 10">DSM 27040</strain>
    </source>
</reference>
<dbReference type="SUPFAM" id="SSF49785">
    <property type="entry name" value="Galactose-binding domain-like"/>
    <property type="match status" value="2"/>
</dbReference>
<dbReference type="OrthoDB" id="9800955at2"/>
<feature type="signal peptide" evidence="5">
    <location>
        <begin position="1"/>
        <end position="17"/>
    </location>
</feature>
<keyword evidence="2" id="KW-0378">Hydrolase</keyword>
<dbReference type="Pfam" id="PF00150">
    <property type="entry name" value="Cellulase"/>
    <property type="match status" value="1"/>
</dbReference>
<dbReference type="InterPro" id="IPR050386">
    <property type="entry name" value="Glycosyl_hydrolase_5"/>
</dbReference>
<feature type="region of interest" description="Disordered" evidence="4">
    <location>
        <begin position="528"/>
        <end position="560"/>
    </location>
</feature>
<dbReference type="Pfam" id="PF18962">
    <property type="entry name" value="Por_Secre_tail"/>
    <property type="match status" value="1"/>
</dbReference>
<dbReference type="AlphaFoldDB" id="A0A521DDA7"/>
<dbReference type="GO" id="GO:0008422">
    <property type="term" value="F:beta-glucosidase activity"/>
    <property type="evidence" value="ECO:0007669"/>
    <property type="project" value="TreeGrafter"/>
</dbReference>
<dbReference type="GO" id="GO:0009251">
    <property type="term" value="P:glucan catabolic process"/>
    <property type="evidence" value="ECO:0007669"/>
    <property type="project" value="TreeGrafter"/>
</dbReference>
<dbReference type="InterPro" id="IPR008979">
    <property type="entry name" value="Galactose-bd-like_sf"/>
</dbReference>
<feature type="domain" description="Secretion system C-terminal sorting" evidence="8">
    <location>
        <begin position="713"/>
        <end position="775"/>
    </location>
</feature>
<evidence type="ECO:0000256" key="5">
    <source>
        <dbReference type="SAM" id="SignalP"/>
    </source>
</evidence>
<dbReference type="PANTHER" id="PTHR31297">
    <property type="entry name" value="GLUCAN ENDO-1,6-BETA-GLUCOSIDASE B"/>
    <property type="match status" value="1"/>
</dbReference>
<evidence type="ECO:0000259" key="7">
    <source>
        <dbReference type="Pfam" id="PF02018"/>
    </source>
</evidence>
<dbReference type="Gene3D" id="2.60.120.260">
    <property type="entry name" value="Galactose-binding domain-like"/>
    <property type="match status" value="1"/>
</dbReference>
<dbReference type="EMBL" id="FXTB01000005">
    <property type="protein sequence ID" value="SMO69626.1"/>
    <property type="molecule type" value="Genomic_DNA"/>
</dbReference>
<dbReference type="InterPro" id="IPR018087">
    <property type="entry name" value="Glyco_hydro_5_CS"/>
</dbReference>
<evidence type="ECO:0000256" key="4">
    <source>
        <dbReference type="SAM" id="MobiDB-lite"/>
    </source>
</evidence>
<dbReference type="PANTHER" id="PTHR31297:SF17">
    <property type="entry name" value="ENDOGLUCANASE"/>
    <property type="match status" value="1"/>
</dbReference>
<dbReference type="GO" id="GO:0005576">
    <property type="term" value="C:extracellular region"/>
    <property type="evidence" value="ECO:0007669"/>
    <property type="project" value="TreeGrafter"/>
</dbReference>
<sequence>MKKVFLLIAFTGLTWLAKSQPVATAFEINERLGQGINMGNSFEGPTETAWGNPWKPEYFELMAELGFKHVRIPICWEPQERSMSNAPYTISTAFMNRIKEVVDKALEVKLMPIINLHHHSQFMADPVGQKDRFLALWKQISAMYKDYPDSLLFEVLNEPTDVLTPQLWNVRFAEALSVIRQTNPTRTVLMGVAEFGGLGGVPKLVIPNDDHLILSIHYYNPFHFTHQGAEWVGPETNAWLGTKWNNTEAERSTVVNEFSQAISIAAQNNIPINIGEFGAYRKADMSSRVKWTTYLARWFEEQGFSWTYWEFSAGYGIYNPATKTYHQELVDALLHNPMPPATPVIATTVYESDFSSGVDGWSLTLNGMAKGSLSDNNTALHLDITTKGTEAWHAQLIRQNINLEANQTYQLAITARSPSGRSATVSVGKDSDPWNSYSEYYSPLFSVNETTFTYSFKMGAAADPSARIAFDLGNQIGPVIISSIKLEKNNVANNPNPDPDDPNPSGKSTLISDSELLNGVTYMQTNWRSFDDNSDNGASTVTPKPDDGASFPMASEGANGTSKSAKISFALNKGGWEYNPFVGFGFSMNKDKSPYNLSGSTGVSFWHKGESCYLKIGISSVTIPGQEHMYNIPSNTGWTKISIPWTHFAQPSWATPIAFDNSKVIEFIWQKEGSTGQSGDIFIDEVKIEGLEFNTPISTSTNDFQFNQETINVYPNPAKDILVISGLSSKYSNVHIISINGSDVLISQPINSTDINTLNVSQLKKGLYFLRFTGNFGSESVIKFLKE</sequence>
<accession>A0A521DDA7</accession>
<dbReference type="Pfam" id="PF02018">
    <property type="entry name" value="CBM_4_9"/>
    <property type="match status" value="1"/>
</dbReference>
<dbReference type="Gene3D" id="2.60.120.430">
    <property type="entry name" value="Galactose-binding lectin"/>
    <property type="match status" value="1"/>
</dbReference>
<dbReference type="RefSeq" id="WP_142533547.1">
    <property type="nucleotide sequence ID" value="NZ_FXTB01000005.1"/>
</dbReference>
<organism evidence="9 10">
    <name type="scientific">Saccharicrinis carchari</name>
    <dbReference type="NCBI Taxonomy" id="1168039"/>
    <lineage>
        <taxon>Bacteria</taxon>
        <taxon>Pseudomonadati</taxon>
        <taxon>Bacteroidota</taxon>
        <taxon>Bacteroidia</taxon>
        <taxon>Marinilabiliales</taxon>
        <taxon>Marinilabiliaceae</taxon>
        <taxon>Saccharicrinis</taxon>
    </lineage>
</organism>
<dbReference type="NCBIfam" id="TIGR04183">
    <property type="entry name" value="Por_Secre_tail"/>
    <property type="match status" value="1"/>
</dbReference>
<dbReference type="Proteomes" id="UP000319040">
    <property type="component" value="Unassembled WGS sequence"/>
</dbReference>
<name>A0A521DDA7_SACCC</name>
<dbReference type="Gene3D" id="3.20.20.80">
    <property type="entry name" value="Glycosidases"/>
    <property type="match status" value="1"/>
</dbReference>
<dbReference type="PROSITE" id="PS00659">
    <property type="entry name" value="GLYCOSYL_HYDROL_F5"/>
    <property type="match status" value="1"/>
</dbReference>
<keyword evidence="3" id="KW-0326">Glycosidase</keyword>
<keyword evidence="1 5" id="KW-0732">Signal</keyword>
<evidence type="ECO:0000256" key="2">
    <source>
        <dbReference type="ARBA" id="ARBA00022801"/>
    </source>
</evidence>
<feature type="domain" description="Glycoside hydrolase family 5" evidence="6">
    <location>
        <begin position="46"/>
        <end position="312"/>
    </location>
</feature>
<protein>
    <submittedName>
        <fullName evidence="9">Por secretion system C-terminal sorting domain-containing protein</fullName>
    </submittedName>
</protein>
<evidence type="ECO:0000259" key="8">
    <source>
        <dbReference type="Pfam" id="PF18962"/>
    </source>
</evidence>
<evidence type="ECO:0000256" key="3">
    <source>
        <dbReference type="ARBA" id="ARBA00023295"/>
    </source>
</evidence>